<reference evidence="7" key="2">
    <citation type="journal article" date="2005" name="Genome Res.">
        <title>The zebrafish gene map defines ancestral vertebrate chromosomes.</title>
        <authorList>
            <person name="Woods I.G."/>
            <person name="Wilson C."/>
            <person name="Friedlander B."/>
            <person name="Chang P."/>
            <person name="Reyes D.K."/>
            <person name="Nix R."/>
            <person name="Kelly P.D."/>
            <person name="Chu F."/>
            <person name="Postlethwait J.H."/>
            <person name="Talbot W.S."/>
        </authorList>
    </citation>
    <scope>NUCLEOTIDE SEQUENCE</scope>
    <source>
        <strain evidence="7">Tuebingen</strain>
    </source>
</reference>
<protein>
    <submittedName>
        <fullName evidence="7">F-box only protein 44</fullName>
    </submittedName>
    <submittedName>
        <fullName evidence="5">F-box protein 44</fullName>
    </submittedName>
</protein>
<dbReference type="SMART" id="SM00256">
    <property type="entry name" value="FBOX"/>
    <property type="match status" value="1"/>
</dbReference>
<dbReference type="Proteomes" id="UP000000437">
    <property type="component" value="Chromosome 23"/>
</dbReference>
<dbReference type="FunFam" id="2.60.120.260:FF:000012">
    <property type="entry name" value="F-box only protein 2"/>
    <property type="match status" value="1"/>
</dbReference>
<dbReference type="GO" id="GO:0031146">
    <property type="term" value="P:SCF-dependent proteasomal ubiquitin-dependent protein catabolic process"/>
    <property type="evidence" value="ECO:0000318"/>
    <property type="project" value="GO_Central"/>
</dbReference>
<dbReference type="Ensembl" id="ENSDART00000137737.3">
    <property type="protein sequence ID" value="ENSDARP00000122089.1"/>
    <property type="gene ID" value="ENSDARG00000022623.10"/>
</dbReference>
<dbReference type="EMBL" id="AL732515">
    <property type="status" value="NOT_ANNOTATED_CDS"/>
    <property type="molecule type" value="Genomic_DNA"/>
</dbReference>
<keyword evidence="6" id="KW-1185">Reference proteome</keyword>
<dbReference type="Gene3D" id="2.60.120.260">
    <property type="entry name" value="Galactose-binding domain-like"/>
    <property type="match status" value="1"/>
</dbReference>
<reference evidence="7" key="3">
    <citation type="journal article" date="2008" name="PLoS ONE">
        <title>Transcriptomic analyses reveal novel genes with sexually dimorphic expression in the zebrafish gonad and brain.</title>
        <authorList>
            <person name="Sreenivasan R."/>
            <person name="Cai M."/>
            <person name="Bartfai R."/>
            <person name="Wang X."/>
            <person name="Christoffels A."/>
            <person name="Orban L."/>
        </authorList>
    </citation>
    <scope>NUCLEOTIDE SEQUENCE</scope>
    <source>
        <strain evidence="7">Tuebingen</strain>
    </source>
</reference>
<dbReference type="PANTHER" id="PTHR12125">
    <property type="entry name" value="F-BOX ONLY PROTEIN 6-LIKE PROTEIN"/>
    <property type="match status" value="1"/>
</dbReference>
<dbReference type="Bgee" id="ENSDARG00000022623">
    <property type="expression patterns" value="Expressed in testis and 22 other cell types or tissues"/>
</dbReference>
<accession>A0A8M1N3I3</accession>
<organism evidence="5">
    <name type="scientific">Danio rerio</name>
    <name type="common">Zebrafish</name>
    <name type="synonym">Brachydanio rerio</name>
    <dbReference type="NCBI Taxonomy" id="7955"/>
    <lineage>
        <taxon>Eukaryota</taxon>
        <taxon>Metazoa</taxon>
        <taxon>Chordata</taxon>
        <taxon>Craniata</taxon>
        <taxon>Vertebrata</taxon>
        <taxon>Euteleostomi</taxon>
        <taxon>Actinopterygii</taxon>
        <taxon>Neopterygii</taxon>
        <taxon>Teleostei</taxon>
        <taxon>Ostariophysi</taxon>
        <taxon>Cypriniformes</taxon>
        <taxon>Danionidae</taxon>
        <taxon>Danioninae</taxon>
        <taxon>Danio</taxon>
    </lineage>
</organism>
<dbReference type="ZFIN" id="ZDB-GENE-041212-85">
    <property type="gene designation" value="fbxo44.1"/>
</dbReference>
<keyword evidence="9" id="KW-1267">Proteomics identification</keyword>
<dbReference type="GO" id="GO:0006516">
    <property type="term" value="P:glycoprotein catabolic process"/>
    <property type="evidence" value="ECO:0000318"/>
    <property type="project" value="GO_Central"/>
</dbReference>
<dbReference type="InterPro" id="IPR039752">
    <property type="entry name" value="F-box_only"/>
</dbReference>
<dbReference type="SUPFAM" id="SSF81383">
    <property type="entry name" value="F-box domain"/>
    <property type="match status" value="1"/>
</dbReference>
<dbReference type="GO" id="GO:0005737">
    <property type="term" value="C:cytoplasm"/>
    <property type="evidence" value="ECO:0000318"/>
    <property type="project" value="GO_Central"/>
</dbReference>
<dbReference type="RefSeq" id="NP_001008577.2">
    <property type="nucleotide sequence ID" value="NM_001008577.2"/>
</dbReference>
<feature type="domain" description="FBA" evidence="4">
    <location>
        <begin position="111"/>
        <end position="288"/>
    </location>
</feature>
<name>F1QSL6_DANRE</name>
<reference evidence="5" key="4">
    <citation type="submission" date="2011-07" db="UniProtKB">
        <authorList>
            <consortium name="Ensembl"/>
        </authorList>
    </citation>
    <scope>IDENTIFICATION</scope>
    <source>
        <strain evidence="5">Tuebingen</strain>
    </source>
</reference>
<evidence type="ECO:0000259" key="4">
    <source>
        <dbReference type="PROSITE" id="PS51114"/>
    </source>
</evidence>
<reference evidence="7" key="7">
    <citation type="journal article" date="2016" name="BMC Genomics">
        <title>Gene evolution and gene expression after whole genome duplication in fish: the PhyloFish database.</title>
        <authorList>
            <person name="Pasquier J."/>
            <person name="Cabau C."/>
            <person name="Nguyen T."/>
            <person name="Jouanno E."/>
            <person name="Severac D."/>
            <person name="Braasch I."/>
            <person name="Journot L."/>
            <person name="Pontarotti P."/>
            <person name="Klopp C."/>
            <person name="Postlethwait J.H."/>
            <person name="Guiguen Y."/>
            <person name="Bobe J."/>
        </authorList>
    </citation>
    <scope>NUCLEOTIDE SEQUENCE</scope>
    <source>
        <strain evidence="7">Tuebingen</strain>
    </source>
</reference>
<gene>
    <name evidence="7 8" type="primary">fbxo44.1</name>
    <name evidence="7" type="synonym">fbxo44</name>
    <name evidence="7" type="synonym">wu:fa08a01</name>
    <name evidence="7" type="synonym">wu:fb70d05</name>
    <name evidence="7" type="synonym">zgc:92285</name>
</gene>
<dbReference type="FunFam" id="1.20.1280.50:FF:000002">
    <property type="entry name" value="F-box only protein 44"/>
    <property type="match status" value="1"/>
</dbReference>
<dbReference type="OMA" id="VFWAGWY"/>
<dbReference type="STRING" id="7955.ENSDARP00000122089"/>
<dbReference type="SUPFAM" id="SSF49785">
    <property type="entry name" value="Galactose-binding domain-like"/>
    <property type="match status" value="1"/>
</dbReference>
<sequence>MPRSRRVKVSHKRQMAHPKTRMGQLDSKHIHTASGRRRSDAFTCVVPDVPLAVVEEILLNLPAQQVVQVCRLVCPEWKELVDSSAHWKERCRREGIQPCDASRPPKDWCQFYFITKKRRNLIKNHKADEKFAGWTIVHNGGDNWKSEENRKPFPDVTVTKCFVTSYGLCLKQQLIDLQKEGYSAAFMDQVQPHIKISDWYGPRFDCGCKYQICVELLDQKKEPIDTFQPEKVVFEQWNDEPWCQMTHVFKDYGPGVRFISFTHGGRDTQFWAGHYGIRITNSSVEICPAAEKESFPA</sequence>
<dbReference type="InterPro" id="IPR007397">
    <property type="entry name" value="F-box-assoc_dom"/>
</dbReference>
<dbReference type="InterPro" id="IPR001810">
    <property type="entry name" value="F-box_dom"/>
</dbReference>
<dbReference type="eggNOG" id="ENOG502RZA6">
    <property type="taxonomic scope" value="Eukaryota"/>
</dbReference>
<reference evidence="5 6" key="5">
    <citation type="journal article" date="2013" name="Nature">
        <title>The zebrafish reference genome sequence and its relationship to the human genome.</title>
        <authorList>
            <consortium name="Genome Reference Consortium Zebrafish"/>
            <person name="Howe K."/>
            <person name="Clark M.D."/>
            <person name="Torroja C.F."/>
            <person name="Torrance J."/>
            <person name="Berthelot C."/>
            <person name="Muffato M."/>
            <person name="Collins J.E."/>
            <person name="Humphray S."/>
            <person name="McLaren K."/>
            <person name="Matthews L."/>
            <person name="McLaren S."/>
            <person name="Sealy I."/>
            <person name="Caccamo M."/>
            <person name="Churcher C."/>
            <person name="Scott C."/>
            <person name="Barrett J.C."/>
            <person name="Koch R."/>
            <person name="Rauch G.J."/>
            <person name="White S."/>
            <person name="Chow W."/>
            <person name="Kilian B."/>
            <person name="Quintais L.T."/>
            <person name="Guerra-Assuncao J.A."/>
            <person name="Zhou Y."/>
            <person name="Gu Y."/>
            <person name="Yen J."/>
            <person name="Vogel J.H."/>
            <person name="Eyre T."/>
            <person name="Redmond S."/>
            <person name="Banerjee R."/>
            <person name="Chi J."/>
            <person name="Fu B."/>
            <person name="Langley E."/>
            <person name="Maguire S.F."/>
            <person name="Laird G.K."/>
            <person name="Lloyd D."/>
            <person name="Kenyon E."/>
            <person name="Donaldson S."/>
            <person name="Sehra H."/>
            <person name="Almeida-King J."/>
            <person name="Loveland J."/>
            <person name="Trevanion S."/>
            <person name="Jones M."/>
            <person name="Quail M."/>
            <person name="Willey D."/>
            <person name="Hunt A."/>
            <person name="Burton J."/>
            <person name="Sims S."/>
            <person name="McLay K."/>
            <person name="Plumb B."/>
            <person name="Davis J."/>
            <person name="Clee C."/>
            <person name="Oliver K."/>
            <person name="Clark R."/>
            <person name="Riddle C."/>
            <person name="Elliot D."/>
            <person name="Eliott D."/>
            <person name="Threadgold G."/>
            <person name="Harden G."/>
            <person name="Ware D."/>
            <person name="Begum S."/>
            <person name="Mortimore B."/>
            <person name="Mortimer B."/>
            <person name="Kerry G."/>
            <person name="Heath P."/>
            <person name="Phillimore B."/>
            <person name="Tracey A."/>
            <person name="Corby N."/>
            <person name="Dunn M."/>
            <person name="Johnson C."/>
            <person name="Wood J."/>
            <person name="Clark S."/>
            <person name="Pelan S."/>
            <person name="Griffiths G."/>
            <person name="Smith M."/>
            <person name="Glithero R."/>
            <person name="Howden P."/>
            <person name="Barker N."/>
            <person name="Lloyd C."/>
            <person name="Stevens C."/>
            <person name="Harley J."/>
            <person name="Holt K."/>
            <person name="Panagiotidis G."/>
            <person name="Lovell J."/>
            <person name="Beasley H."/>
            <person name="Henderson C."/>
            <person name="Gordon D."/>
            <person name="Auger K."/>
            <person name="Wright D."/>
            <person name="Collins J."/>
            <person name="Raisen C."/>
            <person name="Dyer L."/>
            <person name="Leung K."/>
            <person name="Robertson L."/>
            <person name="Ambridge K."/>
            <person name="Leongamornlert D."/>
            <person name="McGuire S."/>
            <person name="Gilderthorp R."/>
            <person name="Griffiths C."/>
            <person name="Manthravadi D."/>
            <person name="Nichol S."/>
            <person name="Barker G."/>
            <person name="Whitehead S."/>
            <person name="Kay M."/>
            <person name="Brown J."/>
            <person name="Murnane C."/>
            <person name="Gray E."/>
            <person name="Humphries M."/>
            <person name="Sycamore N."/>
            <person name="Barker D."/>
            <person name="Saunders D."/>
            <person name="Wallis J."/>
            <person name="Babbage A."/>
            <person name="Hammond S."/>
            <person name="Mashreghi-Mohammadi M."/>
            <person name="Barr L."/>
            <person name="Martin S."/>
            <person name="Wray P."/>
            <person name="Ellington A."/>
            <person name="Matthews N."/>
            <person name="Ellwood M."/>
            <person name="Woodmansey R."/>
            <person name="Clark G."/>
            <person name="Cooper J."/>
            <person name="Cooper J."/>
            <person name="Tromans A."/>
            <person name="Grafham D."/>
            <person name="Skuce C."/>
            <person name="Pandian R."/>
            <person name="Andrews R."/>
            <person name="Harrison E."/>
            <person name="Kimberley A."/>
            <person name="Garnett J."/>
            <person name="Fosker N."/>
            <person name="Hall R."/>
            <person name="Garner P."/>
            <person name="Kelly D."/>
            <person name="Bird C."/>
            <person name="Palmer S."/>
            <person name="Gehring I."/>
            <person name="Berger A."/>
            <person name="Dooley C.M."/>
            <person name="Ersan-Urun Z."/>
            <person name="Eser C."/>
            <person name="Geiger H."/>
            <person name="Geisler M."/>
            <person name="Karotki L."/>
            <person name="Kirn A."/>
            <person name="Konantz J."/>
            <person name="Konantz M."/>
            <person name="Oberlander M."/>
            <person name="Rudolph-Geiger S."/>
            <person name="Teucke M."/>
            <person name="Lanz C."/>
            <person name="Raddatz G."/>
            <person name="Osoegawa K."/>
            <person name="Zhu B."/>
            <person name="Rapp A."/>
            <person name="Widaa S."/>
            <person name="Langford C."/>
            <person name="Yang F."/>
            <person name="Schuster S.C."/>
            <person name="Carter N.P."/>
            <person name="Harrow J."/>
            <person name="Ning Z."/>
            <person name="Herrero J."/>
            <person name="Searle S.M."/>
            <person name="Enright A."/>
            <person name="Geisler R."/>
            <person name="Plasterk R.H."/>
            <person name="Lee C."/>
            <person name="Westerfield M."/>
            <person name="de Jong P.J."/>
            <person name="Zon L.I."/>
            <person name="Postlethwait J.H."/>
            <person name="Nusslein-Volhard C."/>
            <person name="Hubbard T.J."/>
            <person name="Roest Crollius H."/>
            <person name="Rogers J."/>
            <person name="Stemple D.L."/>
        </authorList>
    </citation>
    <scope>NUCLEOTIDE SEQUENCE [LARGE SCALE GENOMIC DNA]</scope>
    <source>
        <strain evidence="5">Tuebingen</strain>
    </source>
</reference>
<dbReference type="AGR" id="ZFIN:ZDB-GENE-041212-85"/>
<dbReference type="PaxDb" id="7955-ENSDARP00000122089"/>
<dbReference type="PhylomeDB" id="F1QSL6"/>
<dbReference type="GeneID" id="494034"/>
<dbReference type="PANTHER" id="PTHR12125:SF12">
    <property type="entry name" value="F-BOX ONLY PROTEIN 6"/>
    <property type="match status" value="1"/>
</dbReference>
<dbReference type="GeneTree" id="ENSGT00940000159408"/>
<proteinExistence type="evidence at protein level"/>
<dbReference type="InterPro" id="IPR008979">
    <property type="entry name" value="Galactose-bd-like_sf"/>
</dbReference>
<keyword evidence="1" id="KW-0833">Ubl conjugation pathway</keyword>
<reference evidence="7" key="8">
    <citation type="submission" date="2025-04" db="UniProtKB">
        <authorList>
            <consortium name="RefSeq"/>
        </authorList>
    </citation>
    <scope>IDENTIFICATION</scope>
    <source>
        <strain evidence="7">Tuebingen</strain>
    </source>
</reference>
<evidence type="ECO:0000256" key="2">
    <source>
        <dbReference type="SAM" id="MobiDB-lite"/>
    </source>
</evidence>
<evidence type="ECO:0000313" key="8">
    <source>
        <dbReference type="ZFIN" id="ZDB-GENE-041212-85"/>
    </source>
</evidence>
<evidence type="ECO:0000313" key="6">
    <source>
        <dbReference type="Proteomes" id="UP000000437"/>
    </source>
</evidence>
<dbReference type="Pfam" id="PF04300">
    <property type="entry name" value="FBA"/>
    <property type="match status" value="1"/>
</dbReference>
<reference evidence="7" key="1">
    <citation type="journal article" date="2004" name="Proc. Natl. Acad. Sci. U.S.A.">
        <title>Hematopoietic gene expression profile in zebrafish kidney marrow.</title>
        <authorList>
            <person name="Song H.D."/>
            <person name="Sun X.J."/>
            <person name="Deng M."/>
            <person name="Zhang G.W."/>
            <person name="Zhou Y."/>
            <person name="Wu X.Y."/>
            <person name="Sheng Y."/>
            <person name="Chen Y."/>
            <person name="Ruan Z."/>
            <person name="Jiang C.L."/>
            <person name="Fan H.Y."/>
            <person name="Zon L.I."/>
            <person name="Kanki J.P."/>
            <person name="Liu T.X."/>
            <person name="Look A.T."/>
            <person name="Chen Z."/>
        </authorList>
    </citation>
    <scope>NUCLEOTIDE SEQUENCE</scope>
    <source>
        <strain evidence="7">Tuebingen</strain>
    </source>
</reference>
<dbReference type="OrthoDB" id="1107553at2759"/>
<evidence type="ECO:0007829" key="9">
    <source>
        <dbReference type="PeptideAtlas" id="F1QSL6"/>
    </source>
</evidence>
<dbReference type="Pfam" id="PF00646">
    <property type="entry name" value="F-box"/>
    <property type="match status" value="1"/>
</dbReference>
<dbReference type="PROSITE" id="PS50181">
    <property type="entry name" value="FBOX"/>
    <property type="match status" value="1"/>
</dbReference>
<reference evidence="7" key="6">
    <citation type="journal article" date="2014" name="J. Immunol.">
        <title>Contrasted innate responses to two viruses in zebrafish: insights into the ancestral repertoire of vertebrate IFN-stimulated genes.</title>
        <authorList>
            <person name="Briolat V."/>
            <person name="Jouneau L."/>
            <person name="Carvalho R."/>
            <person name="Palha N."/>
            <person name="Langevin C."/>
            <person name="Herbomel P."/>
            <person name="Schwartz O."/>
            <person name="Spaink H.P."/>
            <person name="Levraud J.P."/>
            <person name="Boudinot P."/>
        </authorList>
    </citation>
    <scope>NUCLEOTIDE SEQUENCE</scope>
    <source>
        <strain evidence="7">Tuebingen</strain>
    </source>
</reference>
<dbReference type="HOGENOM" id="CLU_068548_0_0_1"/>
<dbReference type="GO" id="GO:0019005">
    <property type="term" value="C:SCF ubiquitin ligase complex"/>
    <property type="evidence" value="ECO:0000318"/>
    <property type="project" value="GO_Central"/>
</dbReference>
<dbReference type="Gene3D" id="1.20.1280.50">
    <property type="match status" value="1"/>
</dbReference>
<dbReference type="KEGG" id="dre:494034"/>
<feature type="compositionally biased region" description="Basic residues" evidence="2">
    <location>
        <begin position="1"/>
        <end position="20"/>
    </location>
</feature>
<dbReference type="SMART" id="SM01198">
    <property type="entry name" value="FBA"/>
    <property type="match status" value="1"/>
</dbReference>
<dbReference type="CTD" id="494034"/>
<evidence type="ECO:0000313" key="7">
    <source>
        <dbReference type="RefSeq" id="NP_001008577.2"/>
    </source>
</evidence>
<feature type="domain" description="F-box" evidence="3">
    <location>
        <begin position="43"/>
        <end position="90"/>
    </location>
</feature>
<dbReference type="ExpressionAtlas" id="F1QSL6">
    <property type="expression patterns" value="baseline and differential"/>
</dbReference>
<dbReference type="GO" id="GO:0036503">
    <property type="term" value="P:ERAD pathway"/>
    <property type="evidence" value="ECO:0000318"/>
    <property type="project" value="GO_Central"/>
</dbReference>
<dbReference type="PROSITE" id="PS51114">
    <property type="entry name" value="FBA"/>
    <property type="match status" value="1"/>
</dbReference>
<dbReference type="AlphaFoldDB" id="F1QSL6"/>
<evidence type="ECO:0000256" key="1">
    <source>
        <dbReference type="ARBA" id="ARBA00022786"/>
    </source>
</evidence>
<evidence type="ECO:0000313" key="5">
    <source>
        <dbReference type="Ensembl" id="ENSDARP00000122089"/>
    </source>
</evidence>
<accession>F1QSL6</accession>
<feature type="region of interest" description="Disordered" evidence="2">
    <location>
        <begin position="1"/>
        <end position="34"/>
    </location>
</feature>
<dbReference type="InterPro" id="IPR036047">
    <property type="entry name" value="F-box-like_dom_sf"/>
</dbReference>
<evidence type="ECO:0000259" key="3">
    <source>
        <dbReference type="PROSITE" id="PS50181"/>
    </source>
</evidence>